<dbReference type="Proteomes" id="UP000273083">
    <property type="component" value="Unassembled WGS sequence"/>
</dbReference>
<reference evidence="2 3" key="1">
    <citation type="submission" date="2018-11" db="EMBL/GenBank/DDBJ databases">
        <title>Genomic Encyclopedia of Type Strains, Phase IV (KMG-IV): sequencing the most valuable type-strain genomes for metagenomic binning, comparative biology and taxonomic classification.</title>
        <authorList>
            <person name="Goeker M."/>
        </authorList>
    </citation>
    <scope>NUCLEOTIDE SEQUENCE [LARGE SCALE GENOMIC DNA]</scope>
    <source>
        <strain evidence="2 3">DSM 26537</strain>
    </source>
</reference>
<accession>A0A3N1XXY2</accession>
<dbReference type="AlphaFoldDB" id="A0A3N1XXY2"/>
<organism evidence="2 3">
    <name type="scientific">Mobilisporobacter senegalensis</name>
    <dbReference type="NCBI Taxonomy" id="1329262"/>
    <lineage>
        <taxon>Bacteria</taxon>
        <taxon>Bacillati</taxon>
        <taxon>Bacillota</taxon>
        <taxon>Clostridia</taxon>
        <taxon>Lachnospirales</taxon>
        <taxon>Lachnospiraceae</taxon>
        <taxon>Mobilisporobacter</taxon>
    </lineage>
</organism>
<comment type="caution">
    <text evidence="2">The sequence shown here is derived from an EMBL/GenBank/DDBJ whole genome shotgun (WGS) entry which is preliminary data.</text>
</comment>
<protein>
    <submittedName>
        <fullName evidence="2">Uncharacterized protein</fullName>
    </submittedName>
</protein>
<dbReference type="RefSeq" id="WP_123607558.1">
    <property type="nucleotide sequence ID" value="NZ_RJVG01000001.1"/>
</dbReference>
<evidence type="ECO:0000313" key="2">
    <source>
        <dbReference type="EMBL" id="ROR31455.1"/>
    </source>
</evidence>
<evidence type="ECO:0000313" key="3">
    <source>
        <dbReference type="Proteomes" id="UP000273083"/>
    </source>
</evidence>
<proteinExistence type="predicted"/>
<feature type="chain" id="PRO_5018279546" evidence="1">
    <location>
        <begin position="27"/>
        <end position="148"/>
    </location>
</feature>
<sequence>MKNKKIIFIVAFMVITLSLGSIQAYAASNNTNLFNLIKQLFDSKGDQYSNVAGQDMDRINNTNKESILSELSNIDKEINALSEYEKRQVTEGESQVKQYTDTAKSDIKEGINQGKKSAEDKIKRKVDTKVSEGKAMIDAEVSKYINSK</sequence>
<dbReference type="EMBL" id="RJVG01000001">
    <property type="protein sequence ID" value="ROR31455.1"/>
    <property type="molecule type" value="Genomic_DNA"/>
</dbReference>
<evidence type="ECO:0000256" key="1">
    <source>
        <dbReference type="SAM" id="SignalP"/>
    </source>
</evidence>
<name>A0A3N1XXY2_9FIRM</name>
<feature type="signal peptide" evidence="1">
    <location>
        <begin position="1"/>
        <end position="26"/>
    </location>
</feature>
<keyword evidence="3" id="KW-1185">Reference proteome</keyword>
<gene>
    <name evidence="2" type="ORF">EDD66_10171</name>
</gene>
<keyword evidence="1" id="KW-0732">Signal</keyword>